<dbReference type="OrthoDB" id="1926201at2"/>
<dbReference type="InterPro" id="IPR003494">
    <property type="entry name" value="SHS2_FtsA"/>
</dbReference>
<protein>
    <submittedName>
        <fullName evidence="2">Type IV pilus assembly protein PilM</fullName>
    </submittedName>
</protein>
<dbReference type="EMBL" id="SSSM01000005">
    <property type="protein sequence ID" value="THG29655.1"/>
    <property type="molecule type" value="Genomic_DNA"/>
</dbReference>
<dbReference type="Proteomes" id="UP000309133">
    <property type="component" value="Unassembled WGS sequence"/>
</dbReference>
<sequence length="348" mass="36504">MPKATVVGLDFGRGVLRAVEVAGAAGPHPMVIRHHELPLPTGSVTGGEVRDPAAVSEVIKAMWSQAGFKTKKVVLGMGNQRVLVRELSMPKMPAARMKEALPFQVQELLPVPVADALLDFYPTAEAVTDGVEVINGLLVAAVRGAVEANVEAVRLAGLEPIGVDLIPFALSRLLLPVNDVSHTALVHIGATTTSVVFVQQGVPQFVRIIPAGGDDVTRALVNRFEIDMVAAERLKREVGLSNRVSTAQKGAVETMFEVTGELLTSLRNTFTFYTNTRSSGDLDRVLLSGGGARLQGLAAALGEVTRLRVEIADLGSAFALDSSLEKSAFSDASGDLAVALGLTVGSAA</sequence>
<name>A0A4S4FK48_9MICO</name>
<dbReference type="Pfam" id="PF11104">
    <property type="entry name" value="PilM_2"/>
    <property type="match status" value="1"/>
</dbReference>
<dbReference type="InterPro" id="IPR043129">
    <property type="entry name" value="ATPase_NBD"/>
</dbReference>
<keyword evidence="3" id="KW-1185">Reference proteome</keyword>
<dbReference type="SUPFAM" id="SSF53067">
    <property type="entry name" value="Actin-like ATPase domain"/>
    <property type="match status" value="2"/>
</dbReference>
<evidence type="ECO:0000313" key="3">
    <source>
        <dbReference type="Proteomes" id="UP000309133"/>
    </source>
</evidence>
<dbReference type="Gene3D" id="3.30.420.40">
    <property type="match status" value="2"/>
</dbReference>
<dbReference type="GO" id="GO:0051301">
    <property type="term" value="P:cell division"/>
    <property type="evidence" value="ECO:0007669"/>
    <property type="project" value="InterPro"/>
</dbReference>
<reference evidence="2 3" key="1">
    <citation type="submission" date="2019-04" db="EMBL/GenBank/DDBJ databases">
        <authorList>
            <person name="Jiang L."/>
        </authorList>
    </citation>
    <scope>NUCLEOTIDE SEQUENCE [LARGE SCALE GENOMIC DNA]</scope>
    <source>
        <strain evidence="2 3">YIM 131853</strain>
    </source>
</reference>
<dbReference type="InterPro" id="IPR005883">
    <property type="entry name" value="PilM"/>
</dbReference>
<dbReference type="PANTHER" id="PTHR32432:SF3">
    <property type="entry name" value="ETHANOLAMINE UTILIZATION PROTEIN EUTJ"/>
    <property type="match status" value="1"/>
</dbReference>
<dbReference type="PIRSF" id="PIRSF019169">
    <property type="entry name" value="PilM"/>
    <property type="match status" value="1"/>
</dbReference>
<dbReference type="Gene3D" id="3.30.1490.300">
    <property type="match status" value="1"/>
</dbReference>
<comment type="caution">
    <text evidence="2">The sequence shown here is derived from an EMBL/GenBank/DDBJ whole genome shotgun (WGS) entry which is preliminary data.</text>
</comment>
<proteinExistence type="predicted"/>
<dbReference type="SMART" id="SM00842">
    <property type="entry name" value="FtsA"/>
    <property type="match status" value="1"/>
</dbReference>
<dbReference type="PANTHER" id="PTHR32432">
    <property type="entry name" value="CELL DIVISION PROTEIN FTSA-RELATED"/>
    <property type="match status" value="1"/>
</dbReference>
<accession>A0A4S4FK48</accession>
<dbReference type="RefSeq" id="WP_136427984.1">
    <property type="nucleotide sequence ID" value="NZ_SSSM01000005.1"/>
</dbReference>
<dbReference type="CDD" id="cd24049">
    <property type="entry name" value="ASKHA_NBD_PilM"/>
    <property type="match status" value="1"/>
</dbReference>
<organism evidence="2 3">
    <name type="scientific">Naasia lichenicola</name>
    <dbReference type="NCBI Taxonomy" id="2565933"/>
    <lineage>
        <taxon>Bacteria</taxon>
        <taxon>Bacillati</taxon>
        <taxon>Actinomycetota</taxon>
        <taxon>Actinomycetes</taxon>
        <taxon>Micrococcales</taxon>
        <taxon>Microbacteriaceae</taxon>
        <taxon>Naasia</taxon>
    </lineage>
</organism>
<dbReference type="AlphaFoldDB" id="A0A4S4FK48"/>
<dbReference type="NCBIfam" id="TIGR01175">
    <property type="entry name" value="pilM"/>
    <property type="match status" value="1"/>
</dbReference>
<dbReference type="InterPro" id="IPR050696">
    <property type="entry name" value="FtsA/MreB"/>
</dbReference>
<evidence type="ECO:0000313" key="2">
    <source>
        <dbReference type="EMBL" id="THG29655.1"/>
    </source>
</evidence>
<gene>
    <name evidence="2" type="primary">pilM</name>
    <name evidence="2" type="ORF">E6C64_13375</name>
</gene>
<feature type="domain" description="SHS2" evidence="1">
    <location>
        <begin position="6"/>
        <end position="174"/>
    </location>
</feature>
<evidence type="ECO:0000259" key="1">
    <source>
        <dbReference type="SMART" id="SM00842"/>
    </source>
</evidence>